<dbReference type="Pfam" id="PF06666">
    <property type="entry name" value="DUF1173"/>
    <property type="match status" value="1"/>
</dbReference>
<reference evidence="1 2" key="1">
    <citation type="submission" date="2024-06" db="EMBL/GenBank/DDBJ databases">
        <title>Genome sequencing of Agrobacterium spp. from tobacco in Serbia.</title>
        <authorList>
            <person name="Ilicic R.J."/>
            <person name="Studholme D.J."/>
            <person name="Jelusic A."/>
            <person name="Barac G."/>
            <person name="Bagi F."/>
            <person name="Popovic Milovanovic T."/>
        </authorList>
    </citation>
    <scope>NUCLEOTIDE SEQUENCE [LARGE SCALE GENOMIC DNA]</scope>
    <source>
        <strain evidence="1 2">DA1</strain>
    </source>
</reference>
<evidence type="ECO:0000313" key="2">
    <source>
        <dbReference type="Proteomes" id="UP001438189"/>
    </source>
</evidence>
<name>A0ABD5LRG5_AGRRD</name>
<dbReference type="Proteomes" id="UP001438189">
    <property type="component" value="Unassembled WGS sequence"/>
</dbReference>
<proteinExistence type="predicted"/>
<gene>
    <name evidence="1" type="ORF">ABVB70_19640</name>
</gene>
<sequence length="404" mass="44850">MADRMEPMRRFRFDDMIVKEEASDFQDALADAHRRRIRPLCLCREPGAPMYIARVADQYLVKRMPLSGGGHDPACSSYEPPDDLSGLGALIGNAIQVDAETGVCALKVGFSLTKIGTRASQIAESGGSDTVVGETRKLSLRSMLNYLWHQAELTAWTSRWAGKRHWWNIRWHLLEAAGQMTVKGGPLSDVLFVPEAFRATDKPAIEQRRAAALAGALPPRTGPRKLMILVGEIKKFEPARNGQKMLIKHLPDFPFMLDEKLHSRLQARFESEFALSDADEASHLLAIATFGLTPAGLAVVEEMAVMVATENWVPYESAYEKKLIDALSGVRERSVKGLRYALAPDAPIASVLLQKQPRPVALYIVPPTADDEYEEELKSLIASRPEIDAWIWRIGEGGMPRLPL</sequence>
<comment type="caution">
    <text evidence="1">The sequence shown here is derived from an EMBL/GenBank/DDBJ whole genome shotgun (WGS) entry which is preliminary data.</text>
</comment>
<protein>
    <submittedName>
        <fullName evidence="1">DUF1173 domain-containing protein</fullName>
    </submittedName>
</protein>
<dbReference type="AlphaFoldDB" id="A0ABD5LRG5"/>
<dbReference type="InterPro" id="IPR009553">
    <property type="entry name" value="DUF1173"/>
</dbReference>
<accession>A0ABD5LRG5</accession>
<dbReference type="EMBL" id="JBETME010000008">
    <property type="protein sequence ID" value="MES4992537.1"/>
    <property type="molecule type" value="Genomic_DNA"/>
</dbReference>
<organism evidence="1 2">
    <name type="scientific">Agrobacterium radiobacter</name>
    <dbReference type="NCBI Taxonomy" id="362"/>
    <lineage>
        <taxon>Bacteria</taxon>
        <taxon>Pseudomonadati</taxon>
        <taxon>Pseudomonadota</taxon>
        <taxon>Alphaproteobacteria</taxon>
        <taxon>Hyphomicrobiales</taxon>
        <taxon>Rhizobiaceae</taxon>
        <taxon>Rhizobium/Agrobacterium group</taxon>
        <taxon>Agrobacterium</taxon>
        <taxon>Agrobacterium tumefaciens complex</taxon>
    </lineage>
</organism>
<evidence type="ECO:0000313" key="1">
    <source>
        <dbReference type="EMBL" id="MES4992537.1"/>
    </source>
</evidence>